<dbReference type="EMBL" id="MU153892">
    <property type="protein sequence ID" value="KAF9439587.1"/>
    <property type="molecule type" value="Genomic_DNA"/>
</dbReference>
<gene>
    <name evidence="2" type="ORF">P691DRAFT_298405</name>
</gene>
<feature type="compositionally biased region" description="Basic and acidic residues" evidence="1">
    <location>
        <begin position="18"/>
        <end position="34"/>
    </location>
</feature>
<accession>A0A9P5WXN5</accession>
<evidence type="ECO:0000256" key="1">
    <source>
        <dbReference type="SAM" id="MobiDB-lite"/>
    </source>
</evidence>
<comment type="caution">
    <text evidence="2">The sequence shown here is derived from an EMBL/GenBank/DDBJ whole genome shotgun (WGS) entry which is preliminary data.</text>
</comment>
<feature type="region of interest" description="Disordered" evidence="1">
    <location>
        <begin position="1"/>
        <end position="53"/>
    </location>
</feature>
<sequence length="78" mass="8597">MGTHECHLSPVQLSAMDPTEHDQPHPCTHYDESQYPRVHPSAHRTSGVSTNADVDPAGSCSHLRSHVSIYDTAVYSRT</sequence>
<proteinExistence type="predicted"/>
<protein>
    <submittedName>
        <fullName evidence="2">Uncharacterized protein</fullName>
    </submittedName>
</protein>
<name>A0A9P5WXN5_9AGAR</name>
<reference evidence="2" key="1">
    <citation type="submission" date="2020-11" db="EMBL/GenBank/DDBJ databases">
        <authorList>
            <consortium name="DOE Joint Genome Institute"/>
            <person name="Ahrendt S."/>
            <person name="Riley R."/>
            <person name="Andreopoulos W."/>
            <person name="Labutti K."/>
            <person name="Pangilinan J."/>
            <person name="Ruiz-Duenas F.J."/>
            <person name="Barrasa J.M."/>
            <person name="Sanchez-Garcia M."/>
            <person name="Camarero S."/>
            <person name="Miyauchi S."/>
            <person name="Serrano A."/>
            <person name="Linde D."/>
            <person name="Babiker R."/>
            <person name="Drula E."/>
            <person name="Ayuso-Fernandez I."/>
            <person name="Pacheco R."/>
            <person name="Padilla G."/>
            <person name="Ferreira P."/>
            <person name="Barriuso J."/>
            <person name="Kellner H."/>
            <person name="Castanera R."/>
            <person name="Alfaro M."/>
            <person name="Ramirez L."/>
            <person name="Pisabarro A.G."/>
            <person name="Kuo A."/>
            <person name="Tritt A."/>
            <person name="Lipzen A."/>
            <person name="He G."/>
            <person name="Yan M."/>
            <person name="Ng V."/>
            <person name="Cullen D."/>
            <person name="Martin F."/>
            <person name="Rosso M.-N."/>
            <person name="Henrissat B."/>
            <person name="Hibbett D."/>
            <person name="Martinez A.T."/>
            <person name="Grigoriev I.V."/>
        </authorList>
    </citation>
    <scope>NUCLEOTIDE SEQUENCE</scope>
    <source>
        <strain evidence="2">MF-IS2</strain>
    </source>
</reference>
<dbReference type="AlphaFoldDB" id="A0A9P5WXN5"/>
<organism evidence="2 3">
    <name type="scientific">Macrolepiota fuliginosa MF-IS2</name>
    <dbReference type="NCBI Taxonomy" id="1400762"/>
    <lineage>
        <taxon>Eukaryota</taxon>
        <taxon>Fungi</taxon>
        <taxon>Dikarya</taxon>
        <taxon>Basidiomycota</taxon>
        <taxon>Agaricomycotina</taxon>
        <taxon>Agaricomycetes</taxon>
        <taxon>Agaricomycetidae</taxon>
        <taxon>Agaricales</taxon>
        <taxon>Agaricineae</taxon>
        <taxon>Agaricaceae</taxon>
        <taxon>Macrolepiota</taxon>
    </lineage>
</organism>
<evidence type="ECO:0000313" key="3">
    <source>
        <dbReference type="Proteomes" id="UP000807342"/>
    </source>
</evidence>
<feature type="compositionally biased region" description="Polar residues" evidence="1">
    <location>
        <begin position="43"/>
        <end position="52"/>
    </location>
</feature>
<keyword evidence="3" id="KW-1185">Reference proteome</keyword>
<dbReference type="Proteomes" id="UP000807342">
    <property type="component" value="Unassembled WGS sequence"/>
</dbReference>
<evidence type="ECO:0000313" key="2">
    <source>
        <dbReference type="EMBL" id="KAF9439587.1"/>
    </source>
</evidence>